<evidence type="ECO:0000313" key="2">
    <source>
        <dbReference type="EMBL" id="EAS49470.1"/>
    </source>
</evidence>
<dbReference type="HOGENOM" id="CLU_1141552_0_0_5"/>
<proteinExistence type="predicted"/>
<organism evidence="2 3">
    <name type="scientific">Aurantimonas manganoxydans (strain ATCC BAA-1229 / DSM 21871 / SI85-9A1)</name>
    <dbReference type="NCBI Taxonomy" id="287752"/>
    <lineage>
        <taxon>Bacteria</taxon>
        <taxon>Pseudomonadati</taxon>
        <taxon>Pseudomonadota</taxon>
        <taxon>Alphaproteobacteria</taxon>
        <taxon>Hyphomicrobiales</taxon>
        <taxon>Aurantimonadaceae</taxon>
        <taxon>Aurantimonas</taxon>
    </lineage>
</organism>
<keyword evidence="3" id="KW-1185">Reference proteome</keyword>
<protein>
    <submittedName>
        <fullName evidence="2">Uncharacterized protein</fullName>
    </submittedName>
</protein>
<dbReference type="Proteomes" id="UP000000321">
    <property type="component" value="Unassembled WGS sequence"/>
</dbReference>
<comment type="caution">
    <text evidence="2">The sequence shown here is derived from an EMBL/GenBank/DDBJ whole genome shotgun (WGS) entry which is preliminary data.</text>
</comment>
<reference evidence="2 3" key="1">
    <citation type="journal article" date="2008" name="Appl. Environ. Microbiol.">
        <title>Genomic insights into Mn(II) oxidation by the marine alphaproteobacterium Aurantimonas sp. strain SI85-9A1.</title>
        <authorList>
            <person name="Dick G.J."/>
            <person name="Podell S."/>
            <person name="Johnson H.A."/>
            <person name="Rivera-Espinoza Y."/>
            <person name="Bernier-Latmani R."/>
            <person name="McCarthy J.K."/>
            <person name="Torpey J.W."/>
            <person name="Clement B.G."/>
            <person name="Gaasterland T."/>
            <person name="Tebo B.M."/>
        </authorList>
    </citation>
    <scope>NUCLEOTIDE SEQUENCE [LARGE SCALE GENOMIC DNA]</scope>
    <source>
        <strain evidence="2 3">SI85-9A1</strain>
    </source>
</reference>
<gene>
    <name evidence="2" type="ORF">SI859A1_03073</name>
</gene>
<sequence>MAASLSVPQSEPDWGRCWAPSSWTMWRSASPSGSRSGPASAIRSGGISSAAAVLRRRARYGDREGPSPHDAAPRRRKRIAGRQTETWQSGGTMMGRRNAVTRGLAKAAAAAGLIAFAPLPAAAQSPQPQDMVVGEAGSARVPVMGSVPNAATADYPTTATADYVFGCMSSNGNTRTALEQCSCSFDVVATLLPYQRYVDASTYLSMGQVTGEKGVLFRSSADAKATVADLRRAQAEAEIRCFN</sequence>
<evidence type="ECO:0000313" key="3">
    <source>
        <dbReference type="Proteomes" id="UP000000321"/>
    </source>
</evidence>
<feature type="compositionally biased region" description="Basic and acidic residues" evidence="1">
    <location>
        <begin position="59"/>
        <end position="73"/>
    </location>
</feature>
<accession>Q1YFV5</accession>
<dbReference type="AlphaFoldDB" id="Q1YFV5"/>
<evidence type="ECO:0000256" key="1">
    <source>
        <dbReference type="SAM" id="MobiDB-lite"/>
    </source>
</evidence>
<feature type="region of interest" description="Disordered" evidence="1">
    <location>
        <begin position="25"/>
        <end position="90"/>
    </location>
</feature>
<feature type="compositionally biased region" description="Low complexity" evidence="1">
    <location>
        <begin position="28"/>
        <end position="53"/>
    </location>
</feature>
<dbReference type="EMBL" id="AAPJ01000005">
    <property type="protein sequence ID" value="EAS49470.1"/>
    <property type="molecule type" value="Genomic_DNA"/>
</dbReference>
<name>Q1YFV5_AURMS</name>
<dbReference type="BioCyc" id="AURANTIMONAS:SI859A1_03073-MONOMER"/>